<gene>
    <name evidence="2" type="ORF">VTL71DRAFT_3040</name>
</gene>
<accession>A0ABR4C5Z4</accession>
<protein>
    <submittedName>
        <fullName evidence="2">Uncharacterized protein</fullName>
    </submittedName>
</protein>
<name>A0ABR4C5Z4_9HELO</name>
<evidence type="ECO:0000256" key="1">
    <source>
        <dbReference type="SAM" id="Coils"/>
    </source>
</evidence>
<sequence>MSNQPANMPIIPPVPPIPPSSNLATNRANIRIAIEAYEQAIRDVEGLHDELYEACTAIFKQDTLPVQDWERLQESLNRYGNVSRSTDDLMSRLNTLGANIKKTETAVAQVEPMIVKIDSHSTAPSQAIIAKAFAVILRAYDSLDPARDLNPSVKQVLINRERDRVQKKLEDAQSICEELKTNQELNTKLGTLEVSQLKKENKEKTTAIESLTTEKVAVEKQLLDVSGQLDIKKQEVKLARSQKEATEQKVDGLSMQVRKTDQSLLETQQQLAAKTQALIAAGNSLTAAEAQLEETNRNLKSALLRKTYLRTSRDRASKEVAELTVGVNKAKADLILAHNAMEELRSQNQDKILQVTNSYNTWVIQTTHRIDELIGKNKILDNTLTQVRSEADDAQADIQRLTRLLEVEKTAHEETRTLLSRAQTSNSSLEIDLQNANGQLEITHQALNTANNSLRTRGDVLRRVESDLVNTTTDLRGKISKITKYLEAANEQTQTQDGEITRLKQSNGEKDVKITGLEGSITSLQEQFAAKVESLRIADDSLTSKDREIETMNKAAVLGAEVLATEQQKVVKANESLIAKDLEIHQLESLLDAETEALDSEKQKVLDANTSITAKDDEIRQLKLRLKTETESLDSEKQKVLDANATITAIGEELDQMQYRLASETGFLNAEKEKVKQANLSITAKEGDIQRLGTAVEEGTTLLSEEKSKHSQAYSILEAKTKDLEESLAAVNLDASLSTASLQAKHHEELEKIQKRISIYLSSSFVNFDKVRREVWAELADLLINPPLEPRILAIDGHYDGWLIQLREGESDKRRSYSNCSSMDLAIQFFLAANLDEVDGSELGLIHVIITRLHEIDGLAASIILKAYDLFVHRIDCKSLADAVTGIAFYQLCMPLCDRFPDFEPDLQPWAHSIGVHVYNELLYAITQSLATPEQLYEHIGSPFQHFMLSFEQSDLRLILEQPSSFAVLVDPSNRIITIVSKSNFVKAQESDFLDGDVYSIEGPEGYERVELRCTAQASHLMGRDLLPSMSMDQDVLQLFGRLNAGEDIFDGLVS</sequence>
<organism evidence="2 3">
    <name type="scientific">Oculimacula yallundae</name>
    <dbReference type="NCBI Taxonomy" id="86028"/>
    <lineage>
        <taxon>Eukaryota</taxon>
        <taxon>Fungi</taxon>
        <taxon>Dikarya</taxon>
        <taxon>Ascomycota</taxon>
        <taxon>Pezizomycotina</taxon>
        <taxon>Leotiomycetes</taxon>
        <taxon>Helotiales</taxon>
        <taxon>Ploettnerulaceae</taxon>
        <taxon>Oculimacula</taxon>
    </lineage>
</organism>
<feature type="coiled-coil region" evidence="1">
    <location>
        <begin position="162"/>
        <end position="347"/>
    </location>
</feature>
<dbReference type="EMBL" id="JAZHXI010000012">
    <property type="protein sequence ID" value="KAL2065370.1"/>
    <property type="molecule type" value="Genomic_DNA"/>
</dbReference>
<feature type="coiled-coil region" evidence="1">
    <location>
        <begin position="377"/>
        <end position="439"/>
    </location>
</feature>
<keyword evidence="1" id="KW-0175">Coiled coil</keyword>
<comment type="caution">
    <text evidence="2">The sequence shown here is derived from an EMBL/GenBank/DDBJ whole genome shotgun (WGS) entry which is preliminary data.</text>
</comment>
<evidence type="ECO:0000313" key="3">
    <source>
        <dbReference type="Proteomes" id="UP001595075"/>
    </source>
</evidence>
<evidence type="ECO:0000313" key="2">
    <source>
        <dbReference type="EMBL" id="KAL2065370.1"/>
    </source>
</evidence>
<feature type="coiled-coil region" evidence="1">
    <location>
        <begin position="584"/>
        <end position="639"/>
    </location>
</feature>
<proteinExistence type="predicted"/>
<reference evidence="2 3" key="1">
    <citation type="journal article" date="2024" name="Commun. Biol.">
        <title>Comparative genomic analysis of thermophilic fungi reveals convergent evolutionary adaptations and gene losses.</title>
        <authorList>
            <person name="Steindorff A.S."/>
            <person name="Aguilar-Pontes M.V."/>
            <person name="Robinson A.J."/>
            <person name="Andreopoulos B."/>
            <person name="LaButti K."/>
            <person name="Kuo A."/>
            <person name="Mondo S."/>
            <person name="Riley R."/>
            <person name="Otillar R."/>
            <person name="Haridas S."/>
            <person name="Lipzen A."/>
            <person name="Grimwood J."/>
            <person name="Schmutz J."/>
            <person name="Clum A."/>
            <person name="Reid I.D."/>
            <person name="Moisan M.C."/>
            <person name="Butler G."/>
            <person name="Nguyen T.T.M."/>
            <person name="Dewar K."/>
            <person name="Conant G."/>
            <person name="Drula E."/>
            <person name="Henrissat B."/>
            <person name="Hansel C."/>
            <person name="Singer S."/>
            <person name="Hutchinson M.I."/>
            <person name="de Vries R.P."/>
            <person name="Natvig D.O."/>
            <person name="Powell A.J."/>
            <person name="Tsang A."/>
            <person name="Grigoriev I.V."/>
        </authorList>
    </citation>
    <scope>NUCLEOTIDE SEQUENCE [LARGE SCALE GENOMIC DNA]</scope>
    <source>
        <strain evidence="2 3">CBS 494.80</strain>
    </source>
</reference>
<keyword evidence="3" id="KW-1185">Reference proteome</keyword>
<dbReference type="Proteomes" id="UP001595075">
    <property type="component" value="Unassembled WGS sequence"/>
</dbReference>